<organism evidence="1 2">
    <name type="scientific">Smallanthus sonchifolius</name>
    <dbReference type="NCBI Taxonomy" id="185202"/>
    <lineage>
        <taxon>Eukaryota</taxon>
        <taxon>Viridiplantae</taxon>
        <taxon>Streptophyta</taxon>
        <taxon>Embryophyta</taxon>
        <taxon>Tracheophyta</taxon>
        <taxon>Spermatophyta</taxon>
        <taxon>Magnoliopsida</taxon>
        <taxon>eudicotyledons</taxon>
        <taxon>Gunneridae</taxon>
        <taxon>Pentapetalae</taxon>
        <taxon>asterids</taxon>
        <taxon>campanulids</taxon>
        <taxon>Asterales</taxon>
        <taxon>Asteraceae</taxon>
        <taxon>Asteroideae</taxon>
        <taxon>Heliantheae alliance</taxon>
        <taxon>Millerieae</taxon>
        <taxon>Smallanthus</taxon>
    </lineage>
</organism>
<dbReference type="EMBL" id="CM042038">
    <property type="protein sequence ID" value="KAI3733002.1"/>
    <property type="molecule type" value="Genomic_DNA"/>
</dbReference>
<keyword evidence="2" id="KW-1185">Reference proteome</keyword>
<dbReference type="Proteomes" id="UP001056120">
    <property type="component" value="Linkage Group LG21"/>
</dbReference>
<protein>
    <submittedName>
        <fullName evidence="1">Uncharacterized protein</fullName>
    </submittedName>
</protein>
<evidence type="ECO:0000313" key="1">
    <source>
        <dbReference type="EMBL" id="KAI3733002.1"/>
    </source>
</evidence>
<gene>
    <name evidence="1" type="ORF">L1987_64216</name>
</gene>
<reference evidence="1 2" key="2">
    <citation type="journal article" date="2022" name="Mol. Ecol. Resour.">
        <title>The genomes of chicory, endive, great burdock and yacon provide insights into Asteraceae paleo-polyploidization history and plant inulin production.</title>
        <authorList>
            <person name="Fan W."/>
            <person name="Wang S."/>
            <person name="Wang H."/>
            <person name="Wang A."/>
            <person name="Jiang F."/>
            <person name="Liu H."/>
            <person name="Zhao H."/>
            <person name="Xu D."/>
            <person name="Zhang Y."/>
        </authorList>
    </citation>
    <scope>NUCLEOTIDE SEQUENCE [LARGE SCALE GENOMIC DNA]</scope>
    <source>
        <strain evidence="2">cv. Yunnan</strain>
        <tissue evidence="1">Leaves</tissue>
    </source>
</reference>
<proteinExistence type="predicted"/>
<name>A0ACB9CFT7_9ASTR</name>
<reference evidence="2" key="1">
    <citation type="journal article" date="2022" name="Mol. Ecol. Resour.">
        <title>The genomes of chicory, endive, great burdock and yacon provide insights into Asteraceae palaeo-polyploidization history and plant inulin production.</title>
        <authorList>
            <person name="Fan W."/>
            <person name="Wang S."/>
            <person name="Wang H."/>
            <person name="Wang A."/>
            <person name="Jiang F."/>
            <person name="Liu H."/>
            <person name="Zhao H."/>
            <person name="Xu D."/>
            <person name="Zhang Y."/>
        </authorList>
    </citation>
    <scope>NUCLEOTIDE SEQUENCE [LARGE SCALE GENOMIC DNA]</scope>
    <source>
        <strain evidence="2">cv. Yunnan</strain>
    </source>
</reference>
<comment type="caution">
    <text evidence="1">The sequence shown here is derived from an EMBL/GenBank/DDBJ whole genome shotgun (WGS) entry which is preliminary data.</text>
</comment>
<sequence>MVAELSLMNCCLYSAGSTIQLWTSLLLVLAVGIFISIVHLHGFHSMKLRPKSVPEPSLEIKKGMEVDQENVLEPDPEIKKVTEIDPGIVPEHILGMNKVILGSTPKPSKKTKKVDAETTPGKK</sequence>
<evidence type="ECO:0000313" key="2">
    <source>
        <dbReference type="Proteomes" id="UP001056120"/>
    </source>
</evidence>
<accession>A0ACB9CFT7</accession>